<dbReference type="EMBL" id="SGPM01000535">
    <property type="protein sequence ID" value="THH19492.1"/>
    <property type="molecule type" value="Genomic_DNA"/>
</dbReference>
<keyword evidence="3" id="KW-1185">Reference proteome</keyword>
<protein>
    <recommendedName>
        <fullName evidence="4">Phytocyanin domain-containing protein</fullName>
    </recommendedName>
</protein>
<dbReference type="AlphaFoldDB" id="A0A4S4M321"/>
<dbReference type="InterPro" id="IPR052953">
    <property type="entry name" value="Ser-rich/MCO-related"/>
</dbReference>
<dbReference type="InterPro" id="IPR008972">
    <property type="entry name" value="Cupredoxin"/>
</dbReference>
<dbReference type="Proteomes" id="UP000308730">
    <property type="component" value="Unassembled WGS sequence"/>
</dbReference>
<feature type="chain" id="PRO_5020585953" description="Phytocyanin domain-containing protein" evidence="1">
    <location>
        <begin position="25"/>
        <end position="363"/>
    </location>
</feature>
<gene>
    <name evidence="2" type="ORF">EUX98_g8768</name>
</gene>
<proteinExistence type="predicted"/>
<evidence type="ECO:0000313" key="3">
    <source>
        <dbReference type="Proteomes" id="UP000308730"/>
    </source>
</evidence>
<name>A0A4S4M321_9APHY</name>
<feature type="signal peptide" evidence="1">
    <location>
        <begin position="1"/>
        <end position="24"/>
    </location>
</feature>
<dbReference type="OrthoDB" id="1921208at2759"/>
<reference evidence="2 3" key="1">
    <citation type="submission" date="2019-02" db="EMBL/GenBank/DDBJ databases">
        <title>Genome sequencing of the rare red list fungi Antrodiella citrinella (Flaviporus citrinellus).</title>
        <authorList>
            <person name="Buettner E."/>
            <person name="Kellner H."/>
        </authorList>
    </citation>
    <scope>NUCLEOTIDE SEQUENCE [LARGE SCALE GENOMIC DNA]</scope>
    <source>
        <strain evidence="2 3">DSM 108506</strain>
    </source>
</reference>
<dbReference type="PANTHER" id="PTHR34883:SF15">
    <property type="entry name" value="EXTRACELLULAR SERINE-RICH PROTEIN"/>
    <property type="match status" value="1"/>
</dbReference>
<accession>A0A4S4M321</accession>
<dbReference type="PANTHER" id="PTHR34883">
    <property type="entry name" value="SERINE-RICH PROTEIN, PUTATIVE-RELATED-RELATED"/>
    <property type="match status" value="1"/>
</dbReference>
<evidence type="ECO:0000313" key="2">
    <source>
        <dbReference type="EMBL" id="THH19492.1"/>
    </source>
</evidence>
<sequence>MFSIKAFSLLAGVLALSMAPVGRGVQHDVTVGGPGGIIQYNPQFVNASIGDTVLFTFQQKNHTVTQSTFASPCSPMAGGFDSGFVPVADTDTGPFTAANFTVKDLNPVWVYCRQTGHCEQGMVFAINPGDKFAAFQAAAMGQNASAPPASSIPPPAAATPVTVTATVTVSGTQAGTTTYVSYPGSAAPTSVVSTDHKITVGGPNLLIFSPANITAQIGDTITFTFMQKNHTATQSSFASPCSSLTETSTSGQVGFDSGFMPVAANATNLPTFTIQVNDTAPIWTYCRQTNPVSHCASGMVFSANAVESSANSFEAFQAKAKSLASPSSGTPSPSNTTSSAQSVIVNRGAGIVVAMVVMGMVLV</sequence>
<dbReference type="CDD" id="cd00920">
    <property type="entry name" value="Cupredoxin"/>
    <property type="match status" value="2"/>
</dbReference>
<organism evidence="2 3">
    <name type="scientific">Antrodiella citrinella</name>
    <dbReference type="NCBI Taxonomy" id="2447956"/>
    <lineage>
        <taxon>Eukaryota</taxon>
        <taxon>Fungi</taxon>
        <taxon>Dikarya</taxon>
        <taxon>Basidiomycota</taxon>
        <taxon>Agaricomycotina</taxon>
        <taxon>Agaricomycetes</taxon>
        <taxon>Polyporales</taxon>
        <taxon>Steccherinaceae</taxon>
        <taxon>Antrodiella</taxon>
    </lineage>
</organism>
<dbReference type="Gene3D" id="2.60.40.420">
    <property type="entry name" value="Cupredoxins - blue copper proteins"/>
    <property type="match status" value="2"/>
</dbReference>
<evidence type="ECO:0008006" key="4">
    <source>
        <dbReference type="Google" id="ProtNLM"/>
    </source>
</evidence>
<keyword evidence="1" id="KW-0732">Signal</keyword>
<dbReference type="SUPFAM" id="SSF49503">
    <property type="entry name" value="Cupredoxins"/>
    <property type="match status" value="2"/>
</dbReference>
<comment type="caution">
    <text evidence="2">The sequence shown here is derived from an EMBL/GenBank/DDBJ whole genome shotgun (WGS) entry which is preliminary data.</text>
</comment>
<evidence type="ECO:0000256" key="1">
    <source>
        <dbReference type="SAM" id="SignalP"/>
    </source>
</evidence>